<gene>
    <name evidence="9" type="ORF">C472_09006</name>
</gene>
<dbReference type="RefSeq" id="WP_006629470.1">
    <property type="nucleotide sequence ID" value="NZ_AOJD01000049.1"/>
</dbReference>
<evidence type="ECO:0000256" key="4">
    <source>
        <dbReference type="ARBA" id="ARBA00022692"/>
    </source>
</evidence>
<keyword evidence="4 7" id="KW-0812">Transmembrane</keyword>
<evidence type="ECO:0000256" key="6">
    <source>
        <dbReference type="ARBA" id="ARBA00023136"/>
    </source>
</evidence>
<feature type="transmembrane region" description="Helical" evidence="7">
    <location>
        <begin position="261"/>
        <end position="282"/>
    </location>
</feature>
<protein>
    <submittedName>
        <fullName evidence="9">ABC transporter</fullName>
    </submittedName>
</protein>
<feature type="transmembrane region" description="Helical" evidence="7">
    <location>
        <begin position="96"/>
        <end position="122"/>
    </location>
</feature>
<organism evidence="9 10">
    <name type="scientific">Halorubrum tebenquichense DSM 14210</name>
    <dbReference type="NCBI Taxonomy" id="1227485"/>
    <lineage>
        <taxon>Archaea</taxon>
        <taxon>Methanobacteriati</taxon>
        <taxon>Methanobacteriota</taxon>
        <taxon>Stenosarchaea group</taxon>
        <taxon>Halobacteria</taxon>
        <taxon>Halobacteriales</taxon>
        <taxon>Haloferacaceae</taxon>
        <taxon>Halorubrum</taxon>
    </lineage>
</organism>
<dbReference type="PANTHER" id="PTHR43386">
    <property type="entry name" value="OLIGOPEPTIDE TRANSPORT SYSTEM PERMEASE PROTEIN APPC"/>
    <property type="match status" value="1"/>
</dbReference>
<reference evidence="9 10" key="1">
    <citation type="journal article" date="2014" name="PLoS Genet.">
        <title>Phylogenetically driven sequencing of extremely halophilic archaea reveals strategies for static and dynamic osmo-response.</title>
        <authorList>
            <person name="Becker E.A."/>
            <person name="Seitzer P.M."/>
            <person name="Tritt A."/>
            <person name="Larsen D."/>
            <person name="Krusor M."/>
            <person name="Yao A.I."/>
            <person name="Wu D."/>
            <person name="Madern D."/>
            <person name="Eisen J.A."/>
            <person name="Darling A.E."/>
            <person name="Facciotti M.T."/>
        </authorList>
    </citation>
    <scope>NUCLEOTIDE SEQUENCE [LARGE SCALE GENOMIC DNA]</scope>
    <source>
        <strain evidence="9 10">DSM 14210</strain>
    </source>
</reference>
<comment type="subcellular location">
    <subcellularLocation>
        <location evidence="1 7">Cell membrane</location>
        <topology evidence="1 7">Multi-pass membrane protein</topology>
    </subcellularLocation>
</comment>
<feature type="transmembrane region" description="Helical" evidence="7">
    <location>
        <begin position="33"/>
        <end position="54"/>
    </location>
</feature>
<dbReference type="InterPro" id="IPR035906">
    <property type="entry name" value="MetI-like_sf"/>
</dbReference>
<dbReference type="GO" id="GO:0005886">
    <property type="term" value="C:plasma membrane"/>
    <property type="evidence" value="ECO:0007669"/>
    <property type="project" value="UniProtKB-SubCell"/>
</dbReference>
<comment type="similarity">
    <text evidence="7">Belongs to the binding-protein-dependent transport system permease family.</text>
</comment>
<dbReference type="InterPro" id="IPR025966">
    <property type="entry name" value="OppC_N"/>
</dbReference>
<evidence type="ECO:0000256" key="2">
    <source>
        <dbReference type="ARBA" id="ARBA00022448"/>
    </source>
</evidence>
<dbReference type="PROSITE" id="PS50928">
    <property type="entry name" value="ABC_TM1"/>
    <property type="match status" value="1"/>
</dbReference>
<dbReference type="SUPFAM" id="SSF161098">
    <property type="entry name" value="MetI-like"/>
    <property type="match status" value="1"/>
</dbReference>
<dbReference type="InterPro" id="IPR000515">
    <property type="entry name" value="MetI-like"/>
</dbReference>
<dbReference type="InterPro" id="IPR050366">
    <property type="entry name" value="BP-dependent_transpt_permease"/>
</dbReference>
<accession>M0DP36</accession>
<feature type="domain" description="ABC transmembrane type-1" evidence="8">
    <location>
        <begin position="94"/>
        <end position="283"/>
    </location>
</feature>
<dbReference type="PATRIC" id="fig|1227485.3.peg.1738"/>
<keyword evidence="2 7" id="KW-0813">Transport</keyword>
<evidence type="ECO:0000256" key="7">
    <source>
        <dbReference type="RuleBase" id="RU363032"/>
    </source>
</evidence>
<evidence type="ECO:0000256" key="1">
    <source>
        <dbReference type="ARBA" id="ARBA00004651"/>
    </source>
</evidence>
<evidence type="ECO:0000313" key="10">
    <source>
        <dbReference type="Proteomes" id="UP000011523"/>
    </source>
</evidence>
<evidence type="ECO:0000256" key="3">
    <source>
        <dbReference type="ARBA" id="ARBA00022475"/>
    </source>
</evidence>
<dbReference type="Pfam" id="PF12911">
    <property type="entry name" value="OppC_N"/>
    <property type="match status" value="1"/>
</dbReference>
<name>M0DP36_9EURY</name>
<dbReference type="Pfam" id="PF00528">
    <property type="entry name" value="BPD_transp_1"/>
    <property type="match status" value="1"/>
</dbReference>
<feature type="transmembrane region" description="Helical" evidence="7">
    <location>
        <begin position="215"/>
        <end position="240"/>
    </location>
</feature>
<keyword evidence="3" id="KW-1003">Cell membrane</keyword>
<dbReference type="CDD" id="cd06261">
    <property type="entry name" value="TM_PBP2"/>
    <property type="match status" value="1"/>
</dbReference>
<dbReference type="PANTHER" id="PTHR43386:SF1">
    <property type="entry name" value="D,D-DIPEPTIDE TRANSPORT SYSTEM PERMEASE PROTEIN DDPC-RELATED"/>
    <property type="match status" value="1"/>
</dbReference>
<keyword evidence="5 7" id="KW-1133">Transmembrane helix</keyword>
<dbReference type="OrthoDB" id="312811at2157"/>
<dbReference type="Proteomes" id="UP000011523">
    <property type="component" value="Unassembled WGS sequence"/>
</dbReference>
<dbReference type="Gene3D" id="1.10.3720.10">
    <property type="entry name" value="MetI-like"/>
    <property type="match status" value="1"/>
</dbReference>
<feature type="transmembrane region" description="Helical" evidence="7">
    <location>
        <begin position="143"/>
        <end position="169"/>
    </location>
</feature>
<proteinExistence type="inferred from homology"/>
<evidence type="ECO:0000256" key="5">
    <source>
        <dbReference type="ARBA" id="ARBA00022989"/>
    </source>
</evidence>
<keyword evidence="6 7" id="KW-0472">Membrane</keyword>
<keyword evidence="10" id="KW-1185">Reference proteome</keyword>
<dbReference type="AlphaFoldDB" id="M0DP36"/>
<dbReference type="EMBL" id="AOJD01000049">
    <property type="protein sequence ID" value="ELZ37245.1"/>
    <property type="molecule type" value="Genomic_DNA"/>
</dbReference>
<dbReference type="GO" id="GO:0055085">
    <property type="term" value="P:transmembrane transport"/>
    <property type="evidence" value="ECO:0007669"/>
    <property type="project" value="InterPro"/>
</dbReference>
<evidence type="ECO:0000259" key="8">
    <source>
        <dbReference type="PROSITE" id="PS50928"/>
    </source>
</evidence>
<sequence length="303" mass="31877">MAAESADAARWLTDARRRKLADLFGRYRSNSKAVAGTILIGLLIVVGVFGPLFVSLEQANALDVANRFQPPGPAHPMGTDHLGRDVLLRIVLGARISLYIGGLSVGIATAAGVPLGAVAGYVGGNVDDTIMRTMDILMSFPPILLALTVVAVLGPSLTNAMIAIGVTYVPYFARVTRSEVVSVVEEDFVEAARALGERDSRVLFWEVLPNAAAPIIVQASISLAFAILAAAGLSFLGLGAQPPQPSWGLMIRQSKQYLAQAPWMAIFPGLGIATTVLGFNLLGDGIRDVLDPTMSAELGAENE</sequence>
<comment type="caution">
    <text evidence="9">The sequence shown here is derived from an EMBL/GenBank/DDBJ whole genome shotgun (WGS) entry which is preliminary data.</text>
</comment>
<evidence type="ECO:0000313" key="9">
    <source>
        <dbReference type="EMBL" id="ELZ37245.1"/>
    </source>
</evidence>